<proteinExistence type="predicted"/>
<dbReference type="AlphaFoldDB" id="A0ABD0ZL91"/>
<reference evidence="2 3" key="1">
    <citation type="submission" date="2024-07" db="EMBL/GenBank/DDBJ databases">
        <title>Chromosome-level genome assembly of the water stick insect Ranatra chinensis (Heteroptera: Nepidae).</title>
        <authorList>
            <person name="Liu X."/>
        </authorList>
    </citation>
    <scope>NUCLEOTIDE SEQUENCE [LARGE SCALE GENOMIC DNA]</scope>
    <source>
        <strain evidence="2">Cailab_2021Rc</strain>
        <tissue evidence="2">Muscle</tissue>
    </source>
</reference>
<protein>
    <submittedName>
        <fullName evidence="2">Uncharacterized protein</fullName>
    </submittedName>
</protein>
<evidence type="ECO:0000256" key="1">
    <source>
        <dbReference type="SAM" id="Coils"/>
    </source>
</evidence>
<gene>
    <name evidence="2" type="ORF">AAG570_000747</name>
</gene>
<name>A0ABD0ZL91_9HEMI</name>
<evidence type="ECO:0000313" key="3">
    <source>
        <dbReference type="Proteomes" id="UP001558652"/>
    </source>
</evidence>
<accession>A0ABD0ZL91</accession>
<dbReference type="EMBL" id="JBFDAA010000001">
    <property type="protein sequence ID" value="KAL1140819.1"/>
    <property type="molecule type" value="Genomic_DNA"/>
</dbReference>
<keyword evidence="3" id="KW-1185">Reference proteome</keyword>
<feature type="coiled-coil region" evidence="1">
    <location>
        <begin position="250"/>
        <end position="277"/>
    </location>
</feature>
<evidence type="ECO:0000313" key="2">
    <source>
        <dbReference type="EMBL" id="KAL1140819.1"/>
    </source>
</evidence>
<sequence>MADNCHRTLEAHAGRAKTLELVQLLASAWSVTKLRGPKENENEEKRKRSTPSGIDITVGTMCFEYNKNRVAMTSVRCDSFLISPTMSVNGEYENYLPVRDAFNEVHNAFRIKQNTVQLTEEKLRSLCEKSDVTVKEIEKARTRKYCLENYLKMTEYRLKEYDNRENECRNEFEKTQATDRLTIDDELKNLYDTNNAITHELENIKKDLNSLKSSFNLEIPYNTNVIPSCNDNRTRLDIEIKEVHDKTGPLIQEGEELQQLKTEYDKKLAELKNKVNN</sequence>
<organism evidence="2 3">
    <name type="scientific">Ranatra chinensis</name>
    <dbReference type="NCBI Taxonomy" id="642074"/>
    <lineage>
        <taxon>Eukaryota</taxon>
        <taxon>Metazoa</taxon>
        <taxon>Ecdysozoa</taxon>
        <taxon>Arthropoda</taxon>
        <taxon>Hexapoda</taxon>
        <taxon>Insecta</taxon>
        <taxon>Pterygota</taxon>
        <taxon>Neoptera</taxon>
        <taxon>Paraneoptera</taxon>
        <taxon>Hemiptera</taxon>
        <taxon>Heteroptera</taxon>
        <taxon>Panheteroptera</taxon>
        <taxon>Nepomorpha</taxon>
        <taxon>Nepidae</taxon>
        <taxon>Ranatrinae</taxon>
        <taxon>Ranatra</taxon>
    </lineage>
</organism>
<comment type="caution">
    <text evidence="2">The sequence shown here is derived from an EMBL/GenBank/DDBJ whole genome shotgun (WGS) entry which is preliminary data.</text>
</comment>
<feature type="coiled-coil region" evidence="1">
    <location>
        <begin position="158"/>
        <end position="214"/>
    </location>
</feature>
<dbReference type="Proteomes" id="UP001558652">
    <property type="component" value="Unassembled WGS sequence"/>
</dbReference>
<keyword evidence="1" id="KW-0175">Coiled coil</keyword>